<accession>A0A2J8K1B8</accession>
<proteinExistence type="predicted"/>
<evidence type="ECO:0000256" key="1">
    <source>
        <dbReference type="ARBA" id="ARBA00023015"/>
    </source>
</evidence>
<name>A0A2J8K1B8_PANTR</name>
<gene>
    <name evidence="4" type="ORF">CK820_G0042203</name>
</gene>
<dbReference type="AlphaFoldDB" id="A0A2J8K1B8"/>
<evidence type="ECO:0000256" key="2">
    <source>
        <dbReference type="ARBA" id="ARBA00023163"/>
    </source>
</evidence>
<evidence type="ECO:0000313" key="5">
    <source>
        <dbReference type="Proteomes" id="UP000236370"/>
    </source>
</evidence>
<dbReference type="EMBL" id="NBAG03000399">
    <property type="protein sequence ID" value="PNI28823.1"/>
    <property type="molecule type" value="Genomic_DNA"/>
</dbReference>
<keyword evidence="1" id="KW-0805">Transcription regulation</keyword>
<protein>
    <submittedName>
        <fullName evidence="4">HIF3A isoform 20</fullName>
    </submittedName>
</protein>
<keyword evidence="3" id="KW-0539">Nucleus</keyword>
<comment type="caution">
    <text evidence="4">The sequence shown here is derived from an EMBL/GenBank/DDBJ whole genome shotgun (WGS) entry which is preliminary data.</text>
</comment>
<keyword evidence="2" id="KW-0804">Transcription</keyword>
<dbReference type="PANTHER" id="PTHR23043:SF18">
    <property type="entry name" value="HYPOXIA-INDUCIBLE FACTOR 3-ALPHA"/>
    <property type="match status" value="1"/>
</dbReference>
<dbReference type="PANTHER" id="PTHR23043">
    <property type="entry name" value="HYPOXIA-INDUCIBLE FACTOR 1 ALPHA"/>
    <property type="match status" value="1"/>
</dbReference>
<organism evidence="4 5">
    <name type="scientific">Pan troglodytes</name>
    <name type="common">Chimpanzee</name>
    <dbReference type="NCBI Taxonomy" id="9598"/>
    <lineage>
        <taxon>Eukaryota</taxon>
        <taxon>Metazoa</taxon>
        <taxon>Chordata</taxon>
        <taxon>Craniata</taxon>
        <taxon>Vertebrata</taxon>
        <taxon>Euteleostomi</taxon>
        <taxon>Mammalia</taxon>
        <taxon>Eutheria</taxon>
        <taxon>Euarchontoglires</taxon>
        <taxon>Primates</taxon>
        <taxon>Haplorrhini</taxon>
        <taxon>Catarrhini</taxon>
        <taxon>Hominidae</taxon>
        <taxon>Pan</taxon>
    </lineage>
</organism>
<feature type="non-terminal residue" evidence="4">
    <location>
        <position position="1"/>
    </location>
</feature>
<sequence>SEPPLQCLVLICEAIPHPGSLEPPLGRGAFLSRHSLDMKFTYCDDRNGDSGFSLLECQSWLCILSQMTSPLCATISSPILWNHNRTCLVRSF</sequence>
<dbReference type="Proteomes" id="UP000236370">
    <property type="component" value="Unassembled WGS sequence"/>
</dbReference>
<evidence type="ECO:0000313" key="4">
    <source>
        <dbReference type="EMBL" id="PNI28823.1"/>
    </source>
</evidence>
<evidence type="ECO:0000256" key="3">
    <source>
        <dbReference type="ARBA" id="ARBA00023242"/>
    </source>
</evidence>
<reference evidence="4 5" key="1">
    <citation type="submission" date="2017-12" db="EMBL/GenBank/DDBJ databases">
        <title>High-resolution comparative analysis of great ape genomes.</title>
        <authorList>
            <person name="Pollen A."/>
            <person name="Hastie A."/>
            <person name="Hormozdiari F."/>
            <person name="Dougherty M."/>
            <person name="Liu R."/>
            <person name="Chaisson M."/>
            <person name="Hoppe E."/>
            <person name="Hill C."/>
            <person name="Pang A."/>
            <person name="Hillier L."/>
            <person name="Baker C."/>
            <person name="Armstrong J."/>
            <person name="Shendure J."/>
            <person name="Paten B."/>
            <person name="Wilson R."/>
            <person name="Chao H."/>
            <person name="Schneider V."/>
            <person name="Ventura M."/>
            <person name="Kronenberg Z."/>
            <person name="Murali S."/>
            <person name="Gordon D."/>
            <person name="Cantsilieris S."/>
            <person name="Munson K."/>
            <person name="Nelson B."/>
            <person name="Raja A."/>
            <person name="Underwood J."/>
            <person name="Diekhans M."/>
            <person name="Fiddes I."/>
            <person name="Haussler D."/>
            <person name="Eichler E."/>
        </authorList>
    </citation>
    <scope>NUCLEOTIDE SEQUENCE [LARGE SCALE GENOMIC DNA]</scope>
    <source>
        <strain evidence="4">Yerkes chimp pedigree #C0471</strain>
    </source>
</reference>